<dbReference type="CDD" id="cd00078">
    <property type="entry name" value="HECTc"/>
    <property type="match status" value="1"/>
</dbReference>
<dbReference type="SUPFAM" id="SSF49562">
    <property type="entry name" value="C2 domain (Calcium/lipid-binding domain, CaLB)"/>
    <property type="match status" value="1"/>
</dbReference>
<comment type="similarity">
    <text evidence="4">Belongs to the RSP5/NEDD4 family.</text>
</comment>
<dbReference type="InterPro" id="IPR050409">
    <property type="entry name" value="E3_ubiq-protein_ligase"/>
</dbReference>
<dbReference type="CDD" id="cd08382">
    <property type="entry name" value="C2_Smurf-like"/>
    <property type="match status" value="1"/>
</dbReference>
<keyword evidence="6 9" id="KW-0808">Transferase</keyword>
<dbReference type="InterPro" id="IPR024928">
    <property type="entry name" value="E3_ub_ligase_SMURF1"/>
</dbReference>
<dbReference type="FunFam" id="2.60.40.150:FF:000074">
    <property type="entry name" value="E3 ubiquitin-protein ligase"/>
    <property type="match status" value="1"/>
</dbReference>
<feature type="compositionally biased region" description="Polar residues" evidence="12">
    <location>
        <begin position="184"/>
        <end position="199"/>
    </location>
</feature>
<evidence type="ECO:0000259" key="14">
    <source>
        <dbReference type="PROSITE" id="PS50020"/>
    </source>
</evidence>
<dbReference type="PROSITE" id="PS50237">
    <property type="entry name" value="HECT"/>
    <property type="match status" value="1"/>
</dbReference>
<dbReference type="InterPro" id="IPR035892">
    <property type="entry name" value="C2_domain_sf"/>
</dbReference>
<dbReference type="AlphaFoldDB" id="A0A9P4NFA9"/>
<comment type="catalytic activity">
    <reaction evidence="1 9">
        <text>S-ubiquitinyl-[E2 ubiquitin-conjugating enzyme]-L-cysteine + [acceptor protein]-L-lysine = [E2 ubiquitin-conjugating enzyme]-L-cysteine + N(6)-ubiquitinyl-[acceptor protein]-L-lysine.</text>
        <dbReference type="EC" id="2.3.2.26"/>
    </reaction>
</comment>
<evidence type="ECO:0000313" key="17">
    <source>
        <dbReference type="Proteomes" id="UP000800235"/>
    </source>
</evidence>
<dbReference type="GO" id="GO:0007034">
    <property type="term" value="P:vacuolar transport"/>
    <property type="evidence" value="ECO:0007669"/>
    <property type="project" value="UniProtKB-ARBA"/>
</dbReference>
<dbReference type="FunFam" id="2.20.70.10:FF:000011">
    <property type="entry name" value="E3 ubiquitin-protein ligase"/>
    <property type="match status" value="1"/>
</dbReference>
<feature type="domain" description="WW" evidence="14">
    <location>
        <begin position="334"/>
        <end position="367"/>
    </location>
</feature>
<dbReference type="Gene3D" id="3.90.1750.10">
    <property type="entry name" value="Hect, E3 ligase catalytic domains"/>
    <property type="match status" value="1"/>
</dbReference>
<dbReference type="Gene3D" id="3.30.2410.10">
    <property type="entry name" value="Hect, E3 ligase catalytic domain"/>
    <property type="match status" value="1"/>
</dbReference>
<feature type="region of interest" description="Disordered" evidence="12">
    <location>
        <begin position="329"/>
        <end position="349"/>
    </location>
</feature>
<dbReference type="InterPro" id="IPR001202">
    <property type="entry name" value="WW_dom"/>
</dbReference>
<evidence type="ECO:0000259" key="15">
    <source>
        <dbReference type="PROSITE" id="PS50237"/>
    </source>
</evidence>
<feature type="domain" description="C2" evidence="13">
    <location>
        <begin position="1"/>
        <end position="110"/>
    </location>
</feature>
<evidence type="ECO:0000256" key="5">
    <source>
        <dbReference type="ARBA" id="ARBA00022490"/>
    </source>
</evidence>
<keyword evidence="7" id="KW-0677">Repeat</keyword>
<dbReference type="FunFam" id="3.30.2410.10:FF:000001">
    <property type="entry name" value="E3 ubiquitin-protein ligase NEDD4-like"/>
    <property type="match status" value="1"/>
</dbReference>
<dbReference type="InterPro" id="IPR000569">
    <property type="entry name" value="HECT_dom"/>
</dbReference>
<feature type="active site" description="Glycyl thioester intermediate" evidence="10 11">
    <location>
        <position position="782"/>
    </location>
</feature>
<dbReference type="Pfam" id="PF00397">
    <property type="entry name" value="WW"/>
    <property type="match status" value="3"/>
</dbReference>
<evidence type="ECO:0000256" key="3">
    <source>
        <dbReference type="ARBA" id="ARBA00004906"/>
    </source>
</evidence>
<dbReference type="GO" id="GO:0072666">
    <property type="term" value="P:establishment of protein localization to vacuole"/>
    <property type="evidence" value="ECO:0007669"/>
    <property type="project" value="UniProtKB-ARBA"/>
</dbReference>
<evidence type="ECO:0000256" key="4">
    <source>
        <dbReference type="ARBA" id="ARBA00010334"/>
    </source>
</evidence>
<dbReference type="FunFam" id="3.30.2160.10:FF:000001">
    <property type="entry name" value="E3 ubiquitin-protein ligase NEDD4-like"/>
    <property type="match status" value="1"/>
</dbReference>
<keyword evidence="17" id="KW-1185">Reference proteome</keyword>
<dbReference type="EMBL" id="MU007124">
    <property type="protein sequence ID" value="KAF2418788.1"/>
    <property type="molecule type" value="Genomic_DNA"/>
</dbReference>
<dbReference type="Gene3D" id="3.30.2160.10">
    <property type="entry name" value="Hect, E3 ligase catalytic domain"/>
    <property type="match status" value="1"/>
</dbReference>
<dbReference type="SMART" id="SM00456">
    <property type="entry name" value="WW"/>
    <property type="match status" value="3"/>
</dbReference>
<dbReference type="Gene3D" id="2.20.70.10">
    <property type="match status" value="2"/>
</dbReference>
<dbReference type="CDD" id="cd00201">
    <property type="entry name" value="WW"/>
    <property type="match status" value="3"/>
</dbReference>
<dbReference type="GO" id="GO:0061630">
    <property type="term" value="F:ubiquitin protein ligase activity"/>
    <property type="evidence" value="ECO:0007669"/>
    <property type="project" value="UniProtKB-EC"/>
</dbReference>
<keyword evidence="8 9" id="KW-0833">Ubl conjugation pathway</keyword>
<evidence type="ECO:0000256" key="2">
    <source>
        <dbReference type="ARBA" id="ARBA00004496"/>
    </source>
</evidence>
<organism evidence="16 17">
    <name type="scientific">Tothia fuscella</name>
    <dbReference type="NCBI Taxonomy" id="1048955"/>
    <lineage>
        <taxon>Eukaryota</taxon>
        <taxon>Fungi</taxon>
        <taxon>Dikarya</taxon>
        <taxon>Ascomycota</taxon>
        <taxon>Pezizomycotina</taxon>
        <taxon>Dothideomycetes</taxon>
        <taxon>Pleosporomycetidae</taxon>
        <taxon>Venturiales</taxon>
        <taxon>Cylindrosympodiaceae</taxon>
        <taxon>Tothia</taxon>
    </lineage>
</organism>
<dbReference type="SMART" id="SM00239">
    <property type="entry name" value="C2"/>
    <property type="match status" value="1"/>
</dbReference>
<evidence type="ECO:0000256" key="10">
    <source>
        <dbReference type="PIRSR" id="PIRSR001569-1"/>
    </source>
</evidence>
<feature type="domain" description="WW" evidence="14">
    <location>
        <begin position="224"/>
        <end position="257"/>
    </location>
</feature>
<feature type="region of interest" description="Disordered" evidence="12">
    <location>
        <begin position="275"/>
        <end position="316"/>
    </location>
</feature>
<dbReference type="PROSITE" id="PS01159">
    <property type="entry name" value="WW_DOMAIN_1"/>
    <property type="match status" value="3"/>
</dbReference>
<dbReference type="SUPFAM" id="SSF56204">
    <property type="entry name" value="Hect, E3 ligase catalytic domain"/>
    <property type="match status" value="1"/>
</dbReference>
<protein>
    <recommendedName>
        <fullName evidence="9">E3 ubiquitin-protein ligase</fullName>
        <ecNumber evidence="9">2.3.2.26</ecNumber>
    </recommendedName>
</protein>
<evidence type="ECO:0000256" key="6">
    <source>
        <dbReference type="ARBA" id="ARBA00022679"/>
    </source>
</evidence>
<dbReference type="PROSITE" id="PS50020">
    <property type="entry name" value="WW_DOMAIN_2"/>
    <property type="match status" value="3"/>
</dbReference>
<dbReference type="GO" id="GO:0006886">
    <property type="term" value="P:intracellular protein transport"/>
    <property type="evidence" value="ECO:0007669"/>
    <property type="project" value="UniProtKB-ARBA"/>
</dbReference>
<dbReference type="Pfam" id="PF00168">
    <property type="entry name" value="C2"/>
    <property type="match status" value="1"/>
</dbReference>
<feature type="compositionally biased region" description="Polar residues" evidence="12">
    <location>
        <begin position="291"/>
        <end position="301"/>
    </location>
</feature>
<feature type="domain" description="WW" evidence="14">
    <location>
        <begin position="392"/>
        <end position="425"/>
    </location>
</feature>
<comment type="caution">
    <text evidence="16">The sequence shown here is derived from an EMBL/GenBank/DDBJ whole genome shotgun (WGS) entry which is preliminary data.</text>
</comment>
<comment type="subcellular location">
    <subcellularLocation>
        <location evidence="2">Cytoplasm</location>
    </subcellularLocation>
</comment>
<dbReference type="InterPro" id="IPR035983">
    <property type="entry name" value="Hect_E3_ubiquitin_ligase"/>
</dbReference>
<dbReference type="Pfam" id="PF00632">
    <property type="entry name" value="HECT"/>
    <property type="match status" value="1"/>
</dbReference>
<evidence type="ECO:0000256" key="12">
    <source>
        <dbReference type="SAM" id="MobiDB-lite"/>
    </source>
</evidence>
<dbReference type="EC" id="2.3.2.26" evidence="9"/>
<dbReference type="PROSITE" id="PS50004">
    <property type="entry name" value="C2"/>
    <property type="match status" value="1"/>
</dbReference>
<dbReference type="PANTHER" id="PTHR11254:SF440">
    <property type="entry name" value="E3 UBIQUITIN-PROTEIN LIGASE NEDD-4"/>
    <property type="match status" value="1"/>
</dbReference>
<dbReference type="Proteomes" id="UP000800235">
    <property type="component" value="Unassembled WGS sequence"/>
</dbReference>
<sequence length="814" mass="91896">MSTPQANNLRITIIAADGLYKRDVFRFPDPFAVATVNGEQTRTTSVIKKTLNPYWNESFDLRVTEDSVLALQIFDQKKFKKKDQGFLGVVNVRIGNVIDLDAGGDEMLTRDLKKSNDNMVVHGKLILNLSTNLSQPISQANQAGAPKPSNGPATPSTNGAAGPSTLTPAQSTASLHPDLMANRPPTSQRSSMINTSIPNTAPPAASVNGAPRTGAFNQFEDNQGRLPPGWERREDHLGRTYFVDHNTRQTTWVRPAATGFSESNNRAQLEAQTQIERTRHQNRMLPEDRTGANSPTLSDRQSGSPPPASAPGATPSNAAAVSMMATGATTAGTGELPSGWEQRHTPEGRAYFVDHNTRTTTWVDPRRQQYIRMYGNNAAGSTIQQQPVSQLGPLPSGWEMRLTNTARVYFVDHNTKTTTWDDPRLPSSLDQNVPQYKRDFRRKLIYFRSQPAMRILSGQCHVKVRRTHIFEDSYHEIMRQTANDLKKRLMIKFDGEDGLDYGGLSREFFFLLSHEMFNPFYCLFEYSAHDNYTLQINPHSGINPEHLNYFKFIGRVVGLAIFHRRFLDAFFIGALYKMILRKKVSLLDMEGVDADFHRNLTWTLDNDIDGVLDLTFSTDDERFGETVTIDLKPNGQNIEVTNENKKEYIDLITEWRIQKRVSEQFEAFVSGFNELIPVDLVNVFDERELELLIGGIADIDVDDWKKHTDYRGYTENDEVIQHFWKCIRSWDAEQKSRLLQFATGTSRIPVNGFKDLQGSDGPRRFTIEKAGEPTQLPKSHTCFNRLDLPPYKSFDILNGKLTTAVEETVGFGQE</sequence>
<keyword evidence="5" id="KW-0963">Cytoplasm</keyword>
<evidence type="ECO:0000256" key="7">
    <source>
        <dbReference type="ARBA" id="ARBA00022737"/>
    </source>
</evidence>
<dbReference type="OrthoDB" id="8068875at2759"/>
<dbReference type="PIRSF" id="PIRSF001569">
    <property type="entry name" value="E3_ub_ligase_SMURF1"/>
    <property type="match status" value="1"/>
</dbReference>
<dbReference type="PANTHER" id="PTHR11254">
    <property type="entry name" value="HECT DOMAIN UBIQUITIN-PROTEIN LIGASE"/>
    <property type="match status" value="1"/>
</dbReference>
<dbReference type="Gene3D" id="2.60.40.150">
    <property type="entry name" value="C2 domain"/>
    <property type="match status" value="1"/>
</dbReference>
<proteinExistence type="inferred from homology"/>
<evidence type="ECO:0000259" key="13">
    <source>
        <dbReference type="PROSITE" id="PS50004"/>
    </source>
</evidence>
<evidence type="ECO:0000313" key="16">
    <source>
        <dbReference type="EMBL" id="KAF2418788.1"/>
    </source>
</evidence>
<dbReference type="SUPFAM" id="SSF51045">
    <property type="entry name" value="WW domain"/>
    <property type="match status" value="3"/>
</dbReference>
<comment type="pathway">
    <text evidence="3 9">Protein modification; protein ubiquitination.</text>
</comment>
<dbReference type="FunFam" id="3.90.1750.10:FF:000005">
    <property type="entry name" value="E3 ubiquitin-protein ligase"/>
    <property type="match status" value="1"/>
</dbReference>
<evidence type="ECO:0000256" key="11">
    <source>
        <dbReference type="PROSITE-ProRule" id="PRU00104"/>
    </source>
</evidence>
<dbReference type="FunFam" id="2.20.70.10:FF:000017">
    <property type="entry name" value="E3 ubiquitin-protein ligase"/>
    <property type="match status" value="1"/>
</dbReference>
<feature type="region of interest" description="Disordered" evidence="12">
    <location>
        <begin position="137"/>
        <end position="232"/>
    </location>
</feature>
<accession>A0A9P4NFA9</accession>
<gene>
    <name evidence="16" type="ORF">EJ08DRAFT_706821</name>
</gene>
<dbReference type="InterPro" id="IPR036020">
    <property type="entry name" value="WW_dom_sf"/>
</dbReference>
<dbReference type="InterPro" id="IPR000008">
    <property type="entry name" value="C2_dom"/>
</dbReference>
<evidence type="ECO:0000256" key="8">
    <source>
        <dbReference type="ARBA" id="ARBA00022786"/>
    </source>
</evidence>
<dbReference type="GO" id="GO:0005737">
    <property type="term" value="C:cytoplasm"/>
    <property type="evidence" value="ECO:0007669"/>
    <property type="project" value="UniProtKB-SubCell"/>
</dbReference>
<evidence type="ECO:0000256" key="9">
    <source>
        <dbReference type="PIRNR" id="PIRNR001569"/>
    </source>
</evidence>
<feature type="domain" description="HECT" evidence="15">
    <location>
        <begin position="481"/>
        <end position="814"/>
    </location>
</feature>
<dbReference type="SMART" id="SM00119">
    <property type="entry name" value="HECTc"/>
    <property type="match status" value="1"/>
</dbReference>
<reference evidence="16" key="1">
    <citation type="journal article" date="2020" name="Stud. Mycol.">
        <title>101 Dothideomycetes genomes: a test case for predicting lifestyles and emergence of pathogens.</title>
        <authorList>
            <person name="Haridas S."/>
            <person name="Albert R."/>
            <person name="Binder M."/>
            <person name="Bloem J."/>
            <person name="Labutti K."/>
            <person name="Salamov A."/>
            <person name="Andreopoulos B."/>
            <person name="Baker S."/>
            <person name="Barry K."/>
            <person name="Bills G."/>
            <person name="Bluhm B."/>
            <person name="Cannon C."/>
            <person name="Castanera R."/>
            <person name="Culley D."/>
            <person name="Daum C."/>
            <person name="Ezra D."/>
            <person name="Gonzalez J."/>
            <person name="Henrissat B."/>
            <person name="Kuo A."/>
            <person name="Liang C."/>
            <person name="Lipzen A."/>
            <person name="Lutzoni F."/>
            <person name="Magnuson J."/>
            <person name="Mondo S."/>
            <person name="Nolan M."/>
            <person name="Ohm R."/>
            <person name="Pangilinan J."/>
            <person name="Park H.-J."/>
            <person name="Ramirez L."/>
            <person name="Alfaro M."/>
            <person name="Sun H."/>
            <person name="Tritt A."/>
            <person name="Yoshinaga Y."/>
            <person name="Zwiers L.-H."/>
            <person name="Turgeon B."/>
            <person name="Goodwin S."/>
            <person name="Spatafora J."/>
            <person name="Crous P."/>
            <person name="Grigoriev I."/>
        </authorList>
    </citation>
    <scope>NUCLEOTIDE SEQUENCE</scope>
    <source>
        <strain evidence="16">CBS 130266</strain>
    </source>
</reference>
<dbReference type="GO" id="GO:0006511">
    <property type="term" value="P:ubiquitin-dependent protein catabolic process"/>
    <property type="evidence" value="ECO:0007669"/>
    <property type="project" value="InterPro"/>
</dbReference>
<dbReference type="GO" id="GO:0016567">
    <property type="term" value="P:protein ubiquitination"/>
    <property type="evidence" value="ECO:0007669"/>
    <property type="project" value="TreeGrafter"/>
</dbReference>
<evidence type="ECO:0000256" key="1">
    <source>
        <dbReference type="ARBA" id="ARBA00000885"/>
    </source>
</evidence>
<feature type="compositionally biased region" description="Polar residues" evidence="12">
    <location>
        <begin position="151"/>
        <end position="174"/>
    </location>
</feature>
<name>A0A9P4NFA9_9PEZI</name>